<dbReference type="GO" id="GO:0003904">
    <property type="term" value="F:deoxyribodipyrimidine photo-lyase activity"/>
    <property type="evidence" value="ECO:0007669"/>
    <property type="project" value="TreeGrafter"/>
</dbReference>
<evidence type="ECO:0000313" key="9">
    <source>
        <dbReference type="EMBL" id="RFS24557.1"/>
    </source>
</evidence>
<organism evidence="9 10">
    <name type="scientific">Chitinophaga silvatica</name>
    <dbReference type="NCBI Taxonomy" id="2282649"/>
    <lineage>
        <taxon>Bacteria</taxon>
        <taxon>Pseudomonadati</taxon>
        <taxon>Bacteroidota</taxon>
        <taxon>Chitinophagia</taxon>
        <taxon>Chitinophagales</taxon>
        <taxon>Chitinophagaceae</taxon>
        <taxon>Chitinophaga</taxon>
    </lineage>
</organism>
<dbReference type="Gene3D" id="1.10.579.10">
    <property type="entry name" value="DNA Cyclobutane Dipyrimidine Photolyase, subunit A, domain 3"/>
    <property type="match status" value="1"/>
</dbReference>
<dbReference type="GO" id="GO:0071949">
    <property type="term" value="F:FAD binding"/>
    <property type="evidence" value="ECO:0007669"/>
    <property type="project" value="TreeGrafter"/>
</dbReference>
<dbReference type="SUPFAM" id="SSF52425">
    <property type="entry name" value="Cryptochrome/photolyase, N-terminal domain"/>
    <property type="match status" value="1"/>
</dbReference>
<evidence type="ECO:0000256" key="2">
    <source>
        <dbReference type="ARBA" id="ARBA00022630"/>
    </source>
</evidence>
<feature type="binding site" evidence="5">
    <location>
        <begin position="258"/>
        <end position="265"/>
    </location>
    <ligand>
        <name>FAD</name>
        <dbReference type="ChEBI" id="CHEBI:57692"/>
    </ligand>
</feature>
<dbReference type="InterPro" id="IPR018394">
    <property type="entry name" value="DNA_photolyase_1_CS_C"/>
</dbReference>
<accession>A0A3E1YE48</accession>
<evidence type="ECO:0000256" key="6">
    <source>
        <dbReference type="PIRSR" id="PIRSR602081-2"/>
    </source>
</evidence>
<sequence>MSQQVVLCWLRRDLRLDDNAALYHALKSGFPVVPVFVFDTNILNDLTDKHDRRVTFIYEVIEELQTELIKHKSSLDVFHGTPAAAFNHWISKYKVHAVYTNRDYEPYATERDTSVAGHLKEKGVEFFSYKDQVILDRNEVLKDNGNPYTIFTPYSRQWNNRLTAFHLKQYPVKKYLNKLHHQSKISLPSLTQLGFKEGEKHFPSKSLKESLIRHYDKTRDFPAINGTSRLGIHLRFGTISIRKLMQHALEWNETYAKELVWREFYQMIIWHFPHVVTQSFKKEYDKIAWRNNEKEFERWCTGTTGYPIVDAGMRELNTTGYMHNRVRMITASFLTKHLLIDWRWGEAYFAEKLLDYDLAANNGGWQWAAGSGCDAAPYFRVFNPTLQMQKFDKDLQYVRKWVPEFESPDYPLPVVSHEEARKRALEVYSKALKHS</sequence>
<dbReference type="InterPro" id="IPR006050">
    <property type="entry name" value="DNA_photolyase_N"/>
</dbReference>
<evidence type="ECO:0000256" key="5">
    <source>
        <dbReference type="PIRSR" id="PIRSR602081-1"/>
    </source>
</evidence>
<gene>
    <name evidence="9" type="ORF">DVR12_04960</name>
</gene>
<keyword evidence="4 7" id="KW-0157">Chromophore</keyword>
<evidence type="ECO:0000256" key="4">
    <source>
        <dbReference type="ARBA" id="ARBA00022991"/>
    </source>
</evidence>
<dbReference type="InterPro" id="IPR036134">
    <property type="entry name" value="Crypto/Photolyase_FAD-like_sf"/>
</dbReference>
<dbReference type="OrthoDB" id="9772484at2"/>
<dbReference type="SUPFAM" id="SSF48173">
    <property type="entry name" value="Cryptochrome/photolyase FAD-binding domain"/>
    <property type="match status" value="1"/>
</dbReference>
<dbReference type="Gene3D" id="1.25.40.80">
    <property type="match status" value="1"/>
</dbReference>
<dbReference type="GO" id="GO:0006139">
    <property type="term" value="P:nucleobase-containing compound metabolic process"/>
    <property type="evidence" value="ECO:0007669"/>
    <property type="project" value="UniProtKB-ARBA"/>
</dbReference>
<keyword evidence="2 5" id="KW-0285">Flavoprotein</keyword>
<feature type="site" description="Electron transfer via tryptophanyl radical" evidence="6">
    <location>
        <position position="365"/>
    </location>
</feature>
<feature type="domain" description="Photolyase/cryptochrome alpha/beta" evidence="8">
    <location>
        <begin position="4"/>
        <end position="134"/>
    </location>
</feature>
<dbReference type="EMBL" id="QPMM01000002">
    <property type="protein sequence ID" value="RFS24557.1"/>
    <property type="molecule type" value="Genomic_DNA"/>
</dbReference>
<keyword evidence="10" id="KW-1185">Reference proteome</keyword>
<evidence type="ECO:0000313" key="10">
    <source>
        <dbReference type="Proteomes" id="UP000260644"/>
    </source>
</evidence>
<dbReference type="AlphaFoldDB" id="A0A3E1YE48"/>
<feature type="binding site" evidence="5">
    <location>
        <position position="255"/>
    </location>
    <ligand>
        <name>FAD</name>
        <dbReference type="ChEBI" id="CHEBI:57692"/>
    </ligand>
</feature>
<dbReference type="PROSITE" id="PS00394">
    <property type="entry name" value="DNA_PHOTOLYASES_1_1"/>
    <property type="match status" value="1"/>
</dbReference>
<evidence type="ECO:0000256" key="7">
    <source>
        <dbReference type="RuleBase" id="RU004182"/>
    </source>
</evidence>
<dbReference type="PROSITE" id="PS00691">
    <property type="entry name" value="DNA_PHOTOLYASES_1_2"/>
    <property type="match status" value="1"/>
</dbReference>
<comment type="caution">
    <text evidence="9">The sequence shown here is derived from an EMBL/GenBank/DDBJ whole genome shotgun (WGS) entry which is preliminary data.</text>
</comment>
<evidence type="ECO:0000256" key="3">
    <source>
        <dbReference type="ARBA" id="ARBA00022827"/>
    </source>
</evidence>
<evidence type="ECO:0000256" key="1">
    <source>
        <dbReference type="ARBA" id="ARBA00001932"/>
    </source>
</evidence>
<comment type="similarity">
    <text evidence="7">Belongs to the DNA photolyase family.</text>
</comment>
<name>A0A3E1YE48_9BACT</name>
<feature type="binding site" evidence="5">
    <location>
        <begin position="355"/>
        <end position="357"/>
    </location>
    <ligand>
        <name>FAD</name>
        <dbReference type="ChEBI" id="CHEBI:57692"/>
    </ligand>
</feature>
<reference evidence="9 10" key="1">
    <citation type="submission" date="2018-07" db="EMBL/GenBank/DDBJ databases">
        <title>Chitinophaga K2CV101002-2 sp. nov., isolated from a monsoon evergreen broad-leaved forest soil.</title>
        <authorList>
            <person name="Lv Y."/>
        </authorList>
    </citation>
    <scope>NUCLEOTIDE SEQUENCE [LARGE SCALE GENOMIC DNA]</scope>
    <source>
        <strain evidence="9 10">GDMCC 1.1288</strain>
    </source>
</reference>
<dbReference type="RefSeq" id="WP_116974365.1">
    <property type="nucleotide sequence ID" value="NZ_QPMM01000002.1"/>
</dbReference>
<dbReference type="PANTHER" id="PTHR11455:SF9">
    <property type="entry name" value="CRYPTOCHROME CIRCADIAN CLOCK 5 ISOFORM X1"/>
    <property type="match status" value="1"/>
</dbReference>
<comment type="cofactor">
    <cofactor evidence="5">
        <name>FAD</name>
        <dbReference type="ChEBI" id="CHEBI:57692"/>
    </cofactor>
    <text evidence="5">Binds 1 FAD per subunit.</text>
</comment>
<dbReference type="InterPro" id="IPR002081">
    <property type="entry name" value="Cryptochrome/DNA_photolyase_1"/>
</dbReference>
<dbReference type="Pfam" id="PF03441">
    <property type="entry name" value="FAD_binding_7"/>
    <property type="match status" value="1"/>
</dbReference>
<keyword evidence="3 5" id="KW-0274">FAD</keyword>
<dbReference type="GO" id="GO:0003677">
    <property type="term" value="F:DNA binding"/>
    <property type="evidence" value="ECO:0007669"/>
    <property type="project" value="TreeGrafter"/>
</dbReference>
<dbReference type="PRINTS" id="PR00147">
    <property type="entry name" value="DNAPHOTLYASE"/>
</dbReference>
<dbReference type="Gene3D" id="3.40.50.620">
    <property type="entry name" value="HUPs"/>
    <property type="match status" value="1"/>
</dbReference>
<dbReference type="InterPro" id="IPR014729">
    <property type="entry name" value="Rossmann-like_a/b/a_fold"/>
</dbReference>
<feature type="site" description="Electron transfer via tryptophanyl radical" evidence="6">
    <location>
        <position position="342"/>
    </location>
</feature>
<feature type="site" description="Electron transfer via tryptophanyl radical" evidence="6">
    <location>
        <position position="289"/>
    </location>
</feature>
<dbReference type="Pfam" id="PF00875">
    <property type="entry name" value="DNA_photolyase"/>
    <property type="match status" value="1"/>
</dbReference>
<protein>
    <submittedName>
        <fullName evidence="9">Deoxyribodipyrimidine photo-lyase</fullName>
    </submittedName>
</protein>
<dbReference type="GO" id="GO:0009416">
    <property type="term" value="P:response to light stimulus"/>
    <property type="evidence" value="ECO:0007669"/>
    <property type="project" value="TreeGrafter"/>
</dbReference>
<proteinExistence type="inferred from homology"/>
<dbReference type="InterPro" id="IPR036155">
    <property type="entry name" value="Crypto/Photolyase_N_sf"/>
</dbReference>
<evidence type="ECO:0000259" key="8">
    <source>
        <dbReference type="PROSITE" id="PS51645"/>
    </source>
</evidence>
<dbReference type="InterPro" id="IPR005101">
    <property type="entry name" value="Cryptochr/Photolyase_FAD-bd"/>
</dbReference>
<feature type="binding site" evidence="5">
    <location>
        <position position="215"/>
    </location>
    <ligand>
        <name>FAD</name>
        <dbReference type="ChEBI" id="CHEBI:57692"/>
    </ligand>
</feature>
<dbReference type="GO" id="GO:0006950">
    <property type="term" value="P:response to stress"/>
    <property type="evidence" value="ECO:0007669"/>
    <property type="project" value="UniProtKB-ARBA"/>
</dbReference>
<dbReference type="PROSITE" id="PS51645">
    <property type="entry name" value="PHR_CRY_ALPHA_BETA"/>
    <property type="match status" value="1"/>
</dbReference>
<comment type="cofactor">
    <cofactor evidence="1">
        <name>(6R)-5,10-methylene-5,6,7,8-tetrahydrofolate</name>
        <dbReference type="ChEBI" id="CHEBI:15636"/>
    </cofactor>
</comment>
<dbReference type="Proteomes" id="UP000260644">
    <property type="component" value="Unassembled WGS sequence"/>
</dbReference>
<dbReference type="PANTHER" id="PTHR11455">
    <property type="entry name" value="CRYPTOCHROME"/>
    <property type="match status" value="1"/>
</dbReference>
<keyword evidence="9" id="KW-0456">Lyase</keyword>